<keyword evidence="2" id="KW-1185">Reference proteome</keyword>
<organism evidence="1 2">
    <name type="scientific">Coregonus suidteri</name>
    <dbReference type="NCBI Taxonomy" id="861788"/>
    <lineage>
        <taxon>Eukaryota</taxon>
        <taxon>Metazoa</taxon>
        <taxon>Chordata</taxon>
        <taxon>Craniata</taxon>
        <taxon>Vertebrata</taxon>
        <taxon>Euteleostomi</taxon>
        <taxon>Actinopterygii</taxon>
        <taxon>Neopterygii</taxon>
        <taxon>Teleostei</taxon>
        <taxon>Protacanthopterygii</taxon>
        <taxon>Salmoniformes</taxon>
        <taxon>Salmonidae</taxon>
        <taxon>Coregoninae</taxon>
        <taxon>Coregonus</taxon>
    </lineage>
</organism>
<accession>A0AAN8QZA0</accession>
<name>A0AAN8QZA0_9TELE</name>
<gene>
    <name evidence="1" type="ORF">J4Q44_G00068320</name>
</gene>
<protein>
    <submittedName>
        <fullName evidence="1">Uncharacterized protein</fullName>
    </submittedName>
</protein>
<dbReference type="Proteomes" id="UP001356427">
    <property type="component" value="Unassembled WGS sequence"/>
</dbReference>
<reference evidence="1 2" key="1">
    <citation type="submission" date="2021-04" db="EMBL/GenBank/DDBJ databases">
        <authorList>
            <person name="De Guttry C."/>
            <person name="Zahm M."/>
            <person name="Klopp C."/>
            <person name="Cabau C."/>
            <person name="Louis A."/>
            <person name="Berthelot C."/>
            <person name="Parey E."/>
            <person name="Roest Crollius H."/>
            <person name="Montfort J."/>
            <person name="Robinson-Rechavi M."/>
            <person name="Bucao C."/>
            <person name="Bouchez O."/>
            <person name="Gislard M."/>
            <person name="Lluch J."/>
            <person name="Milhes M."/>
            <person name="Lampietro C."/>
            <person name="Lopez Roques C."/>
            <person name="Donnadieu C."/>
            <person name="Braasch I."/>
            <person name="Desvignes T."/>
            <person name="Postlethwait J."/>
            <person name="Bobe J."/>
            <person name="Wedekind C."/>
            <person name="Guiguen Y."/>
        </authorList>
    </citation>
    <scope>NUCLEOTIDE SEQUENCE [LARGE SCALE GENOMIC DNA]</scope>
    <source>
        <strain evidence="1">Cs_M1</strain>
        <tissue evidence="1">Blood</tissue>
    </source>
</reference>
<sequence length="70" mass="7788">MEPEETVQEAEEERMVSTACQTDPWVPECSYAAVEKGSTGTITKELGAQLDCAHGPQYTTESCPIRHRWS</sequence>
<proteinExistence type="predicted"/>
<evidence type="ECO:0000313" key="1">
    <source>
        <dbReference type="EMBL" id="KAK6322040.1"/>
    </source>
</evidence>
<dbReference type="AlphaFoldDB" id="A0AAN8QZA0"/>
<comment type="caution">
    <text evidence="1">The sequence shown here is derived from an EMBL/GenBank/DDBJ whole genome shotgun (WGS) entry which is preliminary data.</text>
</comment>
<dbReference type="EMBL" id="JAGTTL010000005">
    <property type="protein sequence ID" value="KAK6322040.1"/>
    <property type="molecule type" value="Genomic_DNA"/>
</dbReference>
<evidence type="ECO:0000313" key="2">
    <source>
        <dbReference type="Proteomes" id="UP001356427"/>
    </source>
</evidence>